<gene>
    <name evidence="1" type="primary">mqsR</name>
    <name evidence="1" type="ORF">Lisr_2274</name>
</gene>
<dbReference type="PATRIC" id="fig|454.4.peg.2488"/>
<dbReference type="EMBL" id="LNYH01000141">
    <property type="protein sequence ID" value="KTD15887.1"/>
    <property type="molecule type" value="Genomic_DNA"/>
</dbReference>
<dbReference type="GO" id="GO:0017148">
    <property type="term" value="P:negative regulation of translation"/>
    <property type="evidence" value="ECO:0007669"/>
    <property type="project" value="InterPro"/>
</dbReference>
<reference evidence="1 2" key="1">
    <citation type="submission" date="2015-11" db="EMBL/GenBank/DDBJ databases">
        <title>Genomic analysis of 38 Legionella species identifies large and diverse effector repertoires.</title>
        <authorList>
            <person name="Burstein D."/>
            <person name="Amaro F."/>
            <person name="Zusman T."/>
            <person name="Lifshitz Z."/>
            <person name="Cohen O."/>
            <person name="Gilbert J.A."/>
            <person name="Pupko T."/>
            <person name="Shuman H.A."/>
            <person name="Segal G."/>
        </authorList>
    </citation>
    <scope>NUCLEOTIDE SEQUENCE [LARGE SCALE GENOMIC DNA]</scope>
    <source>
        <strain evidence="1 2">Bercovier 4</strain>
    </source>
</reference>
<dbReference type="STRING" id="454.Lisr_2274"/>
<keyword evidence="2" id="KW-1185">Reference proteome</keyword>
<evidence type="ECO:0000313" key="1">
    <source>
        <dbReference type="EMBL" id="KTD15887.1"/>
    </source>
</evidence>
<dbReference type="EC" id="3.1.-.-" evidence="1"/>
<accession>A0A0W0V734</accession>
<dbReference type="Pfam" id="PF15723">
    <property type="entry name" value="MqsR_toxin"/>
    <property type="match status" value="1"/>
</dbReference>
<dbReference type="OrthoDB" id="5637948at2"/>
<dbReference type="RefSeq" id="WP_058502568.1">
    <property type="nucleotide sequence ID" value="NZ_CAAAJA010000064.1"/>
</dbReference>
<dbReference type="AlphaFoldDB" id="A0A0W0V734"/>
<evidence type="ECO:0000313" key="2">
    <source>
        <dbReference type="Proteomes" id="UP000054761"/>
    </source>
</evidence>
<keyword evidence="1" id="KW-0378">Hydrolase</keyword>
<dbReference type="GO" id="GO:0016787">
    <property type="term" value="F:hydrolase activity"/>
    <property type="evidence" value="ECO:0007669"/>
    <property type="project" value="UniProtKB-KW"/>
</dbReference>
<sequence length="77" mass="8779">MTVSAKQGQVSLGFTDEDVVSAIQELTNRDFYKSMAPKHPGFTAWQDVYKSRFKGVELYIKFQVGTRGELILSFKEK</sequence>
<dbReference type="InterPro" id="IPR038493">
    <property type="entry name" value="MqsR_sf"/>
</dbReference>
<comment type="caution">
    <text evidence="1">The sequence shown here is derived from an EMBL/GenBank/DDBJ whole genome shotgun (WGS) entry which is preliminary data.</text>
</comment>
<dbReference type="GO" id="GO:0044010">
    <property type="term" value="P:single-species biofilm formation"/>
    <property type="evidence" value="ECO:0007669"/>
    <property type="project" value="InterPro"/>
</dbReference>
<proteinExistence type="predicted"/>
<dbReference type="GO" id="GO:0009372">
    <property type="term" value="P:quorum sensing"/>
    <property type="evidence" value="ECO:0007669"/>
    <property type="project" value="InterPro"/>
</dbReference>
<name>A0A0W0V734_9GAMM</name>
<dbReference type="Proteomes" id="UP000054761">
    <property type="component" value="Unassembled WGS sequence"/>
</dbReference>
<protein>
    <submittedName>
        <fullName evidence="1">mRNA interferase MqsR</fullName>
        <ecNumber evidence="1">3.1.-.-</ecNumber>
    </submittedName>
</protein>
<dbReference type="InterPro" id="IPR031451">
    <property type="entry name" value="MqsR_toxin"/>
</dbReference>
<dbReference type="Gene3D" id="3.30.2310.40">
    <property type="match status" value="1"/>
</dbReference>
<organism evidence="1 2">
    <name type="scientific">Legionella israelensis</name>
    <dbReference type="NCBI Taxonomy" id="454"/>
    <lineage>
        <taxon>Bacteria</taxon>
        <taxon>Pseudomonadati</taxon>
        <taxon>Pseudomonadota</taxon>
        <taxon>Gammaproteobacteria</taxon>
        <taxon>Legionellales</taxon>
        <taxon>Legionellaceae</taxon>
        <taxon>Legionella</taxon>
    </lineage>
</organism>